<reference evidence="1" key="1">
    <citation type="submission" date="2021-06" db="EMBL/GenBank/DDBJ databases">
        <authorList>
            <person name="Kallberg Y."/>
            <person name="Tangrot J."/>
            <person name="Rosling A."/>
        </authorList>
    </citation>
    <scope>NUCLEOTIDE SEQUENCE</scope>
    <source>
        <strain evidence="1">UK204</strain>
    </source>
</reference>
<protein>
    <submittedName>
        <fullName evidence="1">12290_t:CDS:1</fullName>
    </submittedName>
</protein>
<feature type="non-terminal residue" evidence="1">
    <location>
        <position position="1"/>
    </location>
</feature>
<accession>A0A9N9GTE3</accession>
<name>A0A9N9GTE3_9GLOM</name>
<keyword evidence="2" id="KW-1185">Reference proteome</keyword>
<evidence type="ECO:0000313" key="1">
    <source>
        <dbReference type="EMBL" id="CAG8624915.1"/>
    </source>
</evidence>
<dbReference type="AlphaFoldDB" id="A0A9N9GTE3"/>
<gene>
    <name evidence="1" type="ORF">FCALED_LOCUS9753</name>
</gene>
<comment type="caution">
    <text evidence="1">The sequence shown here is derived from an EMBL/GenBank/DDBJ whole genome shotgun (WGS) entry which is preliminary data.</text>
</comment>
<proteinExistence type="predicted"/>
<evidence type="ECO:0000313" key="2">
    <source>
        <dbReference type="Proteomes" id="UP000789570"/>
    </source>
</evidence>
<dbReference type="Proteomes" id="UP000789570">
    <property type="component" value="Unassembled WGS sequence"/>
</dbReference>
<organism evidence="1 2">
    <name type="scientific">Funneliformis caledonium</name>
    <dbReference type="NCBI Taxonomy" id="1117310"/>
    <lineage>
        <taxon>Eukaryota</taxon>
        <taxon>Fungi</taxon>
        <taxon>Fungi incertae sedis</taxon>
        <taxon>Mucoromycota</taxon>
        <taxon>Glomeromycotina</taxon>
        <taxon>Glomeromycetes</taxon>
        <taxon>Glomerales</taxon>
        <taxon>Glomeraceae</taxon>
        <taxon>Funneliformis</taxon>
    </lineage>
</organism>
<dbReference type="EMBL" id="CAJVPQ010003327">
    <property type="protein sequence ID" value="CAG8624915.1"/>
    <property type="molecule type" value="Genomic_DNA"/>
</dbReference>
<sequence length="64" mass="7305">KNLLIIMLAVVSSNNNPKETNNPVWKKKLTRTLIKLLTNKLMTNNTVSLMNVSPTRNSVQDHHH</sequence>